<dbReference type="AlphaFoldDB" id="A0A550CGK1"/>
<accession>A0A550CGK1</accession>
<dbReference type="EMBL" id="VDMD01000008">
    <property type="protein sequence ID" value="TRM63927.1"/>
    <property type="molecule type" value="Genomic_DNA"/>
</dbReference>
<keyword evidence="2" id="KW-1185">Reference proteome</keyword>
<evidence type="ECO:0000313" key="1">
    <source>
        <dbReference type="EMBL" id="TRM63927.1"/>
    </source>
</evidence>
<comment type="caution">
    <text evidence="1">The sequence shown here is derived from an EMBL/GenBank/DDBJ whole genome shotgun (WGS) entry which is preliminary data.</text>
</comment>
<dbReference type="Proteomes" id="UP000320762">
    <property type="component" value="Unassembled WGS sequence"/>
</dbReference>
<sequence length="58" mass="6809">MDIDVDEEWVELQQKGDVVRVGMRDPQVRRKTGGRMKAFEEFVSMFDDDDEEEEEAGE</sequence>
<gene>
    <name evidence="1" type="ORF">BD626DRAFT_568538</name>
</gene>
<name>A0A550CGK1_9AGAR</name>
<protein>
    <submittedName>
        <fullName evidence="1">Uncharacterized protein</fullName>
    </submittedName>
</protein>
<proteinExistence type="predicted"/>
<organism evidence="1 2">
    <name type="scientific">Schizophyllum amplum</name>
    <dbReference type="NCBI Taxonomy" id="97359"/>
    <lineage>
        <taxon>Eukaryota</taxon>
        <taxon>Fungi</taxon>
        <taxon>Dikarya</taxon>
        <taxon>Basidiomycota</taxon>
        <taxon>Agaricomycotina</taxon>
        <taxon>Agaricomycetes</taxon>
        <taxon>Agaricomycetidae</taxon>
        <taxon>Agaricales</taxon>
        <taxon>Schizophyllaceae</taxon>
        <taxon>Schizophyllum</taxon>
    </lineage>
</organism>
<evidence type="ECO:0000313" key="2">
    <source>
        <dbReference type="Proteomes" id="UP000320762"/>
    </source>
</evidence>
<reference evidence="1 2" key="1">
    <citation type="journal article" date="2019" name="New Phytol.">
        <title>Comparative genomics reveals unique wood-decay strategies and fruiting body development in the Schizophyllaceae.</title>
        <authorList>
            <person name="Almasi E."/>
            <person name="Sahu N."/>
            <person name="Krizsan K."/>
            <person name="Balint B."/>
            <person name="Kovacs G.M."/>
            <person name="Kiss B."/>
            <person name="Cseklye J."/>
            <person name="Drula E."/>
            <person name="Henrissat B."/>
            <person name="Nagy I."/>
            <person name="Chovatia M."/>
            <person name="Adam C."/>
            <person name="LaButti K."/>
            <person name="Lipzen A."/>
            <person name="Riley R."/>
            <person name="Grigoriev I.V."/>
            <person name="Nagy L.G."/>
        </authorList>
    </citation>
    <scope>NUCLEOTIDE SEQUENCE [LARGE SCALE GENOMIC DNA]</scope>
    <source>
        <strain evidence="1 2">NL-1724</strain>
    </source>
</reference>